<name>A0A6G0MFF2_9STRA</name>
<protein>
    <submittedName>
        <fullName evidence="1">Uncharacterized protein</fullName>
    </submittedName>
</protein>
<dbReference type="AlphaFoldDB" id="A0A6G0MFF2"/>
<dbReference type="PROSITE" id="PS51257">
    <property type="entry name" value="PROKAR_LIPOPROTEIN"/>
    <property type="match status" value="1"/>
</dbReference>
<organism evidence="1 2">
    <name type="scientific">Phytophthora fragariae</name>
    <dbReference type="NCBI Taxonomy" id="53985"/>
    <lineage>
        <taxon>Eukaryota</taxon>
        <taxon>Sar</taxon>
        <taxon>Stramenopiles</taxon>
        <taxon>Oomycota</taxon>
        <taxon>Peronosporomycetes</taxon>
        <taxon>Peronosporales</taxon>
        <taxon>Peronosporaceae</taxon>
        <taxon>Phytophthora</taxon>
    </lineage>
</organism>
<gene>
    <name evidence="1" type="ORF">PF004_g29208</name>
</gene>
<accession>A0A6G0MFF2</accession>
<comment type="caution">
    <text evidence="1">The sequence shown here is derived from an EMBL/GenBank/DDBJ whole genome shotgun (WGS) entry which is preliminary data.</text>
</comment>
<reference evidence="1 2" key="1">
    <citation type="submission" date="2018-09" db="EMBL/GenBank/DDBJ databases">
        <title>Genomic investigation of the strawberry pathogen Phytophthora fragariae indicates pathogenicity is determined by transcriptional variation in three key races.</title>
        <authorList>
            <person name="Adams T.M."/>
            <person name="Armitage A.D."/>
            <person name="Sobczyk M.K."/>
            <person name="Bates H.J."/>
            <person name="Dunwell J.M."/>
            <person name="Nellist C.F."/>
            <person name="Harrison R.J."/>
        </authorList>
    </citation>
    <scope>NUCLEOTIDE SEQUENCE [LARGE SCALE GENOMIC DNA]</scope>
    <source>
        <strain evidence="1 2">BC-23</strain>
    </source>
</reference>
<sequence length="71" mass="7700">MHRCCHAALLHVVAVPLHRYRPFLSCCSASSTACMNRAQMLRSAASARGSCNISNVVRTQVTLTSTVELIP</sequence>
<dbReference type="Proteomes" id="UP000476176">
    <property type="component" value="Unassembled WGS sequence"/>
</dbReference>
<dbReference type="EMBL" id="QXGC01005159">
    <property type="protein sequence ID" value="KAE9166310.1"/>
    <property type="molecule type" value="Genomic_DNA"/>
</dbReference>
<evidence type="ECO:0000313" key="2">
    <source>
        <dbReference type="Proteomes" id="UP000476176"/>
    </source>
</evidence>
<evidence type="ECO:0000313" key="1">
    <source>
        <dbReference type="EMBL" id="KAE9166310.1"/>
    </source>
</evidence>
<proteinExistence type="predicted"/>